<reference evidence="5" key="1">
    <citation type="submission" date="2022-09" db="EMBL/GenBank/DDBJ databases">
        <authorList>
            <person name="Yuan C."/>
            <person name="Ke Z."/>
        </authorList>
    </citation>
    <scope>NUCLEOTIDE SEQUENCE</scope>
    <source>
        <strain evidence="5">LB-8</strain>
    </source>
</reference>
<feature type="domain" description="HTH lacI-type" evidence="4">
    <location>
        <begin position="5"/>
        <end position="62"/>
    </location>
</feature>
<keyword evidence="3" id="KW-0804">Transcription</keyword>
<proteinExistence type="predicted"/>
<dbReference type="SMART" id="SM00354">
    <property type="entry name" value="HTH_LACI"/>
    <property type="match status" value="1"/>
</dbReference>
<sequence length="359" mass="40359">MKKKTSIHDIAKQLNVSSTTVSFVLNGKAEENRISKELQYKVLEYVKKVGYQPNQLAKSLRTGKSMILCMLVEDISDPFFSSISRIVETKAFEHGYKIFFASTENDTEKTKALIRVFRERQVDGYIIAPPPGIEEELQDLLHEKVPVIQFDRFLPEVKTTNVIIDNLGGAYSAVQHLQENGYQQIGFVTLESKQTQMQDRLNGYLKAIKEKKQKKVVLKVPYRNPNESTQEKVRLFLQDNPAMDALLFATNYLAIDGLVAIASLKLNIPGNIAVVGFDDNTHFSLFSPPITAVAQPVLKIAEEVVVQLMNKIKSSGKNPRKEENILLPTQLIVRKSSLAVPGKKLNARLENIKNESISS</sequence>
<keyword evidence="1" id="KW-0805">Transcription regulation</keyword>
<keyword evidence="6" id="KW-1185">Reference proteome</keyword>
<dbReference type="GO" id="GO:0000976">
    <property type="term" value="F:transcription cis-regulatory region binding"/>
    <property type="evidence" value="ECO:0007669"/>
    <property type="project" value="TreeGrafter"/>
</dbReference>
<dbReference type="AlphaFoldDB" id="A0A9X3B9Z3"/>
<dbReference type="SUPFAM" id="SSF53822">
    <property type="entry name" value="Periplasmic binding protein-like I"/>
    <property type="match status" value="1"/>
</dbReference>
<dbReference type="InterPro" id="IPR028082">
    <property type="entry name" value="Peripla_BP_I"/>
</dbReference>
<reference evidence="5" key="2">
    <citation type="submission" date="2023-04" db="EMBL/GenBank/DDBJ databases">
        <title>Paracnuella aquatica gen. nov., sp. nov., a member of the family Chitinophagaceae isolated from a hot spring.</title>
        <authorList>
            <person name="Wang C."/>
        </authorList>
    </citation>
    <scope>NUCLEOTIDE SEQUENCE</scope>
    <source>
        <strain evidence="5">LB-8</strain>
    </source>
</reference>
<dbReference type="Proteomes" id="UP001155483">
    <property type="component" value="Unassembled WGS sequence"/>
</dbReference>
<dbReference type="Pfam" id="PF13377">
    <property type="entry name" value="Peripla_BP_3"/>
    <property type="match status" value="1"/>
</dbReference>
<gene>
    <name evidence="5" type="ORF">OCK74_26560</name>
</gene>
<evidence type="ECO:0000259" key="4">
    <source>
        <dbReference type="PROSITE" id="PS50932"/>
    </source>
</evidence>
<dbReference type="InterPro" id="IPR000843">
    <property type="entry name" value="HTH_LacI"/>
</dbReference>
<evidence type="ECO:0000313" key="6">
    <source>
        <dbReference type="Proteomes" id="UP001155483"/>
    </source>
</evidence>
<name>A0A9X3B9Z3_9BACT</name>
<protein>
    <submittedName>
        <fullName evidence="5">LacI family transcriptional regulator</fullName>
    </submittedName>
</protein>
<dbReference type="SUPFAM" id="SSF47413">
    <property type="entry name" value="lambda repressor-like DNA-binding domains"/>
    <property type="match status" value="1"/>
</dbReference>
<comment type="caution">
    <text evidence="5">The sequence shown here is derived from an EMBL/GenBank/DDBJ whole genome shotgun (WGS) entry which is preliminary data.</text>
</comment>
<dbReference type="InterPro" id="IPR010982">
    <property type="entry name" value="Lambda_DNA-bd_dom_sf"/>
</dbReference>
<dbReference type="RefSeq" id="WP_279300148.1">
    <property type="nucleotide sequence ID" value="NZ_JAOTIF010000042.1"/>
</dbReference>
<dbReference type="InterPro" id="IPR046335">
    <property type="entry name" value="LacI/GalR-like_sensor"/>
</dbReference>
<dbReference type="Gene3D" id="1.10.260.40">
    <property type="entry name" value="lambda repressor-like DNA-binding domains"/>
    <property type="match status" value="1"/>
</dbReference>
<evidence type="ECO:0000256" key="3">
    <source>
        <dbReference type="ARBA" id="ARBA00023163"/>
    </source>
</evidence>
<dbReference type="EMBL" id="JAOTIF010000042">
    <property type="protein sequence ID" value="MCU7552710.1"/>
    <property type="molecule type" value="Genomic_DNA"/>
</dbReference>
<organism evidence="5 6">
    <name type="scientific">Paraflavisolibacter caeni</name>
    <dbReference type="NCBI Taxonomy" id="2982496"/>
    <lineage>
        <taxon>Bacteria</taxon>
        <taxon>Pseudomonadati</taxon>
        <taxon>Bacteroidota</taxon>
        <taxon>Chitinophagia</taxon>
        <taxon>Chitinophagales</taxon>
        <taxon>Chitinophagaceae</taxon>
        <taxon>Paraflavisolibacter</taxon>
    </lineage>
</organism>
<dbReference type="PANTHER" id="PTHR30146">
    <property type="entry name" value="LACI-RELATED TRANSCRIPTIONAL REPRESSOR"/>
    <property type="match status" value="1"/>
</dbReference>
<dbReference type="Gene3D" id="3.40.50.2300">
    <property type="match status" value="2"/>
</dbReference>
<dbReference type="CDD" id="cd01392">
    <property type="entry name" value="HTH_LacI"/>
    <property type="match status" value="1"/>
</dbReference>
<accession>A0A9X3B9Z3</accession>
<dbReference type="Pfam" id="PF00356">
    <property type="entry name" value="LacI"/>
    <property type="match status" value="1"/>
</dbReference>
<dbReference type="GO" id="GO:0003700">
    <property type="term" value="F:DNA-binding transcription factor activity"/>
    <property type="evidence" value="ECO:0007669"/>
    <property type="project" value="TreeGrafter"/>
</dbReference>
<evidence type="ECO:0000256" key="2">
    <source>
        <dbReference type="ARBA" id="ARBA00023125"/>
    </source>
</evidence>
<dbReference type="PROSITE" id="PS50932">
    <property type="entry name" value="HTH_LACI_2"/>
    <property type="match status" value="1"/>
</dbReference>
<evidence type="ECO:0000313" key="5">
    <source>
        <dbReference type="EMBL" id="MCU7552710.1"/>
    </source>
</evidence>
<evidence type="ECO:0000256" key="1">
    <source>
        <dbReference type="ARBA" id="ARBA00023015"/>
    </source>
</evidence>
<dbReference type="PANTHER" id="PTHR30146:SF109">
    <property type="entry name" value="HTH-TYPE TRANSCRIPTIONAL REGULATOR GALS"/>
    <property type="match status" value="1"/>
</dbReference>
<keyword evidence="2" id="KW-0238">DNA-binding</keyword>